<sequence>MSDSGLNKIPFDIESLDPFVHKNIEETDGYSNPFYLDANGSKLKFTKTKILFDEYKYVYILCLADNFQVAEQNIKNVKTFYDKDTNISELKSCEHFVELVKGPFCLVNLSSIRSGLIEVNKEILDCFSGCKYDLNQKELVYLMLNSKKSTVDSWLKLYEADNNLDKFIEKKIFSSYYNLDDTKLERHMLELVSQVTDFKFWQDPKNCLLSINKAFADRKFNLKFVQKWNMLKDDDTIDKELQKLLNNFKENTNKIEKDPAYPPQITNPNVKNDVLNGPNTNMNDETFKITTYVDGSKTDHKTFYMLTNTKELQMKMEDIEELLVSHSLNEKEKYYLVCNLLLSKNYCHYILGNKKVLEANKNLFEKYKPAFRYIIGYAWISLYMEESLKKTKTKKTDRFIFDIGTANCLPVFPFCHENPYLNPYFTCMVSDSLVNYANNINGVKQDMCYQNGIVDLDEFKKRLNIFISGNSKIDLLAGGDWTNMVLTGGLMPAIIPKINPLMCLFKKISDFKVPITDSELNRFFQEYYSKSDIDIACNHKNIIDFINHVKSIRKIVYTNLSSNANELFGNNTTFKESDVQIVPNKSLAIYINSTILKEKCNKGEIPFTYEDIINNKNKRPIKFYFYELYLEQKKSSNDTNRRVLVEKINDEEFFEIIDYCEFDKTTLIINDVSFESEVINYRMPQNNSGIQMDYFIYNKKTKMAEEFDDGNDDFVDDCTDESMLKRSNKSNIFIRFGETLKYKITSKYLAHPFEVFRISNEEFFSCISRFHLPCVRSYYDGTTCYMLPSSITAYQTFTNIDFKYFVGSYDPISIIDKYRKRGYGTILNKSEINQYLSYVMTNGNYKRAYGLCDVKDVKDIMKILGSLDMNHEFFKPLKNVPEDFANNLNIKPEYLTVKTSQFTKEDLVAFYKKNHGKYLTEFVEKRTINSDGQVEPFKQWMVDACYDFIN</sequence>
<gene>
    <name evidence="2" type="ORF">Satyrvirus4_30</name>
</gene>
<reference evidence="2" key="1">
    <citation type="submission" date="2018-10" db="EMBL/GenBank/DDBJ databases">
        <title>Hidden diversity of soil giant viruses.</title>
        <authorList>
            <person name="Schulz F."/>
            <person name="Alteio L."/>
            <person name="Goudeau D."/>
            <person name="Ryan E.M."/>
            <person name="Malmstrom R.R."/>
            <person name="Blanchard J."/>
            <person name="Woyke T."/>
        </authorList>
    </citation>
    <scope>NUCLEOTIDE SEQUENCE</scope>
    <source>
        <strain evidence="2">SAV1</strain>
    </source>
</reference>
<name>A0A3G5AGZ4_9VIRU</name>
<dbReference type="EMBL" id="MK072440">
    <property type="protein sequence ID" value="AYV85133.1"/>
    <property type="molecule type" value="Genomic_DNA"/>
</dbReference>
<proteinExistence type="predicted"/>
<protein>
    <submittedName>
        <fullName evidence="2">Uncharacterized protein</fullName>
    </submittedName>
</protein>
<organism evidence="2">
    <name type="scientific">Satyrvirus sp</name>
    <dbReference type="NCBI Taxonomy" id="2487771"/>
    <lineage>
        <taxon>Viruses</taxon>
        <taxon>Varidnaviria</taxon>
        <taxon>Bamfordvirae</taxon>
        <taxon>Nucleocytoviricota</taxon>
        <taxon>Megaviricetes</taxon>
        <taxon>Imitervirales</taxon>
        <taxon>Mimiviridae</taxon>
        <taxon>Megamimivirinae</taxon>
    </lineage>
</organism>
<feature type="region of interest" description="Disordered" evidence="1">
    <location>
        <begin position="256"/>
        <end position="277"/>
    </location>
</feature>
<accession>A0A3G5AGZ4</accession>
<evidence type="ECO:0000256" key="1">
    <source>
        <dbReference type="SAM" id="MobiDB-lite"/>
    </source>
</evidence>
<evidence type="ECO:0000313" key="2">
    <source>
        <dbReference type="EMBL" id="AYV85133.1"/>
    </source>
</evidence>